<dbReference type="GO" id="GO:0097367">
    <property type="term" value="F:carbohydrate derivative binding"/>
    <property type="evidence" value="ECO:0007669"/>
    <property type="project" value="InterPro"/>
</dbReference>
<protein>
    <recommendedName>
        <fullName evidence="4">Glucose-6-phosphate isomerase</fullName>
        <ecNumber evidence="4">5.3.1.9</ecNumber>
    </recommendedName>
</protein>
<dbReference type="GO" id="GO:0048029">
    <property type="term" value="F:monosaccharide binding"/>
    <property type="evidence" value="ECO:0007669"/>
    <property type="project" value="TreeGrafter"/>
</dbReference>
<comment type="caution">
    <text evidence="5">The sequence shown here is derived from an EMBL/GenBank/DDBJ whole genome shotgun (WGS) entry which is preliminary data.</text>
</comment>
<comment type="pathway">
    <text evidence="4">Carbohydrate degradation; glycolysis; D-glyceraldehyde 3-phosphate and glycerone phosphate from D-glucose: step 2/4.</text>
</comment>
<dbReference type="PRINTS" id="PR00662">
    <property type="entry name" value="G6PISOMERASE"/>
</dbReference>
<dbReference type="SUPFAM" id="SSF53697">
    <property type="entry name" value="SIS domain"/>
    <property type="match status" value="1"/>
</dbReference>
<dbReference type="InterPro" id="IPR046348">
    <property type="entry name" value="SIS_dom_sf"/>
</dbReference>
<organism evidence="5 6">
    <name type="scientific">Thermovibrio guaymasensis</name>
    <dbReference type="NCBI Taxonomy" id="240167"/>
    <lineage>
        <taxon>Bacteria</taxon>
        <taxon>Pseudomonadati</taxon>
        <taxon>Aquificota</taxon>
        <taxon>Aquificia</taxon>
        <taxon>Desulfurobacteriales</taxon>
        <taxon>Desulfurobacteriaceae</taxon>
        <taxon>Thermovibrio</taxon>
    </lineage>
</organism>
<dbReference type="CDD" id="cd05015">
    <property type="entry name" value="SIS_PGI_1"/>
    <property type="match status" value="1"/>
</dbReference>
<evidence type="ECO:0000256" key="3">
    <source>
        <dbReference type="ARBA" id="ARBA00023235"/>
    </source>
</evidence>
<dbReference type="GO" id="GO:0051156">
    <property type="term" value="P:glucose 6-phosphate metabolic process"/>
    <property type="evidence" value="ECO:0007669"/>
    <property type="project" value="TreeGrafter"/>
</dbReference>
<keyword evidence="2 4" id="KW-0324">Glycolysis</keyword>
<dbReference type="PROSITE" id="PS51463">
    <property type="entry name" value="P_GLUCOSE_ISOMERASE_3"/>
    <property type="match status" value="1"/>
</dbReference>
<dbReference type="EMBL" id="RBIE01000001">
    <property type="protein sequence ID" value="RKQ63894.1"/>
    <property type="molecule type" value="Genomic_DNA"/>
</dbReference>
<keyword evidence="3 4" id="KW-0413">Isomerase</keyword>
<name>A0A420W9C3_9BACT</name>
<dbReference type="GO" id="GO:0005829">
    <property type="term" value="C:cytosol"/>
    <property type="evidence" value="ECO:0007669"/>
    <property type="project" value="TreeGrafter"/>
</dbReference>
<dbReference type="GO" id="GO:0004347">
    <property type="term" value="F:glucose-6-phosphate isomerase activity"/>
    <property type="evidence" value="ECO:0007669"/>
    <property type="project" value="UniProtKB-EC"/>
</dbReference>
<dbReference type="PANTHER" id="PTHR11469">
    <property type="entry name" value="GLUCOSE-6-PHOSPHATE ISOMERASE"/>
    <property type="match status" value="1"/>
</dbReference>
<dbReference type="AlphaFoldDB" id="A0A420W9C3"/>
<evidence type="ECO:0000256" key="4">
    <source>
        <dbReference type="RuleBase" id="RU000612"/>
    </source>
</evidence>
<sequence>MEVIFSDVQVKKEELEEVLDKSGLREIVNEREMPFTKLMEDGEIKEILDGVKRIKERSSTLVVVGMGGSSRGAKAVNEAVGKNNGNLKFIDNVDPNLINKVLNELNWEESSFVFISKSGRTLETVTALNLILKELKERKLPLDQRCTFIGDAGNPFEDLPRKFGAPFFKVPKEVGGRFSVFTPVGIFPLAFGGYRVDEFLEGAEEVVREPEEALKLAAAKFLHYRDGRNISVAMPYSSFMTEFTEWYVQLWGESLGKNGKGQTPLKAVGTSSQHAILQLFVDGPDDKFYQLFFVESYEVDPKLPEEVEILPYLSGKRISEVMEAEFLGTLHALRSRKRPIVTFKLENLSERELGRLMMFYMISVVAMGKLMGVNPYGQPAVEIGKRVAREILLKEREDGAGKMQLEGGGGVK</sequence>
<evidence type="ECO:0000313" key="6">
    <source>
        <dbReference type="Proteomes" id="UP000280881"/>
    </source>
</evidence>
<dbReference type="EC" id="5.3.1.9" evidence="4"/>
<dbReference type="Proteomes" id="UP000280881">
    <property type="component" value="Unassembled WGS sequence"/>
</dbReference>
<accession>A0A420W9C3</accession>
<keyword evidence="6" id="KW-1185">Reference proteome</keyword>
<evidence type="ECO:0000256" key="1">
    <source>
        <dbReference type="ARBA" id="ARBA00022432"/>
    </source>
</evidence>
<comment type="similarity">
    <text evidence="4">Belongs to the GPI family.</text>
</comment>
<evidence type="ECO:0000313" key="5">
    <source>
        <dbReference type="EMBL" id="RKQ63894.1"/>
    </source>
</evidence>
<dbReference type="RefSeq" id="WP_121170179.1">
    <property type="nucleotide sequence ID" value="NZ_RBIE01000001.1"/>
</dbReference>
<dbReference type="CDD" id="cd05016">
    <property type="entry name" value="SIS_PGI_2"/>
    <property type="match status" value="1"/>
</dbReference>
<dbReference type="InterPro" id="IPR035476">
    <property type="entry name" value="SIS_PGI_1"/>
</dbReference>
<dbReference type="PANTHER" id="PTHR11469:SF1">
    <property type="entry name" value="GLUCOSE-6-PHOSPHATE ISOMERASE"/>
    <property type="match status" value="1"/>
</dbReference>
<dbReference type="UniPathway" id="UPA00109">
    <property type="reaction ID" value="UER00181"/>
</dbReference>
<gene>
    <name evidence="5" type="ORF">C7457_0778</name>
</gene>
<dbReference type="InterPro" id="IPR001672">
    <property type="entry name" value="G6P_Isomerase"/>
</dbReference>
<dbReference type="Pfam" id="PF00342">
    <property type="entry name" value="PGI"/>
    <property type="match status" value="2"/>
</dbReference>
<dbReference type="Gene3D" id="3.40.50.10490">
    <property type="entry name" value="Glucose-6-phosphate isomerase like protein, domain 1"/>
    <property type="match status" value="2"/>
</dbReference>
<comment type="catalytic activity">
    <reaction evidence="4">
        <text>alpha-D-glucose 6-phosphate = beta-D-fructose 6-phosphate</text>
        <dbReference type="Rhea" id="RHEA:11816"/>
        <dbReference type="ChEBI" id="CHEBI:57634"/>
        <dbReference type="ChEBI" id="CHEBI:58225"/>
        <dbReference type="EC" id="5.3.1.9"/>
    </reaction>
</comment>
<dbReference type="GO" id="GO:0006096">
    <property type="term" value="P:glycolytic process"/>
    <property type="evidence" value="ECO:0007669"/>
    <property type="project" value="UniProtKB-UniPathway"/>
</dbReference>
<dbReference type="OrthoDB" id="140919at2"/>
<proteinExistence type="inferred from homology"/>
<dbReference type="GO" id="GO:0006094">
    <property type="term" value="P:gluconeogenesis"/>
    <property type="evidence" value="ECO:0007669"/>
    <property type="project" value="UniProtKB-KW"/>
</dbReference>
<evidence type="ECO:0000256" key="2">
    <source>
        <dbReference type="ARBA" id="ARBA00023152"/>
    </source>
</evidence>
<dbReference type="InterPro" id="IPR035482">
    <property type="entry name" value="SIS_PGI_2"/>
</dbReference>
<keyword evidence="1 4" id="KW-0312">Gluconeogenesis</keyword>
<reference evidence="5 6" key="1">
    <citation type="submission" date="2018-10" db="EMBL/GenBank/DDBJ databases">
        <title>Genomic Encyclopedia of Type Strains, Phase IV (KMG-IV): sequencing the most valuable type-strain genomes for metagenomic binning, comparative biology and taxonomic classification.</title>
        <authorList>
            <person name="Goeker M."/>
        </authorList>
    </citation>
    <scope>NUCLEOTIDE SEQUENCE [LARGE SCALE GENOMIC DNA]</scope>
    <source>
        <strain evidence="5 6">DSM 15521</strain>
    </source>
</reference>